<evidence type="ECO:0008006" key="5">
    <source>
        <dbReference type="Google" id="ProtNLM"/>
    </source>
</evidence>
<name>F0VJU2_NEOCL</name>
<proteinExistence type="predicted"/>
<dbReference type="InParanoid" id="F0VJU2"/>
<organism evidence="2 4">
    <name type="scientific">Neospora caninum (strain Liverpool)</name>
    <dbReference type="NCBI Taxonomy" id="572307"/>
    <lineage>
        <taxon>Eukaryota</taxon>
        <taxon>Sar</taxon>
        <taxon>Alveolata</taxon>
        <taxon>Apicomplexa</taxon>
        <taxon>Conoidasida</taxon>
        <taxon>Coccidia</taxon>
        <taxon>Eucoccidiorida</taxon>
        <taxon>Eimeriorina</taxon>
        <taxon>Sarcocystidae</taxon>
        <taxon>Neospora</taxon>
    </lineage>
</organism>
<dbReference type="SUPFAM" id="SSF50998">
    <property type="entry name" value="Quinoprotein alcohol dehydrogenase-like"/>
    <property type="match status" value="1"/>
</dbReference>
<dbReference type="InterPro" id="IPR011047">
    <property type="entry name" value="Quinoprotein_ADH-like_sf"/>
</dbReference>
<evidence type="ECO:0000313" key="2">
    <source>
        <dbReference type="EMBL" id="CBZ54003.1"/>
    </source>
</evidence>
<dbReference type="AlphaFoldDB" id="F0VJU2"/>
<accession>F0VJU2</accession>
<evidence type="ECO:0000313" key="3">
    <source>
        <dbReference type="EMBL" id="CEL68005.1"/>
    </source>
</evidence>
<reference evidence="4" key="3">
    <citation type="journal article" date="2012" name="PLoS Pathog.">
        <title>Comparative genomics of the apicomplexan parasites Toxoplasma gondii and Neospora caninum: Coccidia differing in host range and transmission strategy.</title>
        <authorList>
            <person name="Reid A.J."/>
            <person name="Vermont S.J."/>
            <person name="Cotton J.A."/>
            <person name="Harris D."/>
            <person name="Hill-Cawthorne G.A."/>
            <person name="Konen-Waisman S."/>
            <person name="Latham S.M."/>
            <person name="Mourier T."/>
            <person name="Norton R."/>
            <person name="Quail M.A."/>
            <person name="Sanders M."/>
            <person name="Shanmugam D."/>
            <person name="Sohal A."/>
            <person name="Wasmuth J.D."/>
            <person name="Brunk B."/>
            <person name="Grigg M.E."/>
            <person name="Howard J.C."/>
            <person name="Parkinson J."/>
            <person name="Roos D.S."/>
            <person name="Trees A.J."/>
            <person name="Berriman M."/>
            <person name="Pain A."/>
            <person name="Wastling J.M."/>
        </authorList>
    </citation>
    <scope>NUCLEOTIDE SEQUENCE [LARGE SCALE GENOMIC DNA]</scope>
    <source>
        <strain evidence="4">Liverpool</strain>
    </source>
</reference>
<evidence type="ECO:0000256" key="1">
    <source>
        <dbReference type="SAM" id="MobiDB-lite"/>
    </source>
</evidence>
<dbReference type="VEuPathDB" id="ToxoDB:NCLIV_037850"/>
<feature type="region of interest" description="Disordered" evidence="1">
    <location>
        <begin position="173"/>
        <end position="213"/>
    </location>
</feature>
<dbReference type="OrthoDB" id="332138at2759"/>
<protein>
    <recommendedName>
        <fullName evidence="5">WD domain, G-beta repeat-containing protein</fullName>
    </recommendedName>
</protein>
<reference evidence="2" key="1">
    <citation type="submission" date="2011-02" db="EMBL/GenBank/DDBJ databases">
        <authorList>
            <person name="Aslett M."/>
        </authorList>
    </citation>
    <scope>NUCLEOTIDE SEQUENCE</scope>
    <source>
        <strain evidence="2">Liverpool</strain>
    </source>
</reference>
<reference evidence="3" key="4">
    <citation type="journal article" date="2015" name="PLoS ONE">
        <title>Comprehensive Evaluation of Toxoplasma gondii VEG and Neospora caninum LIV Genomes with Tachyzoite Stage Transcriptome and Proteome Defines Novel Transcript Features.</title>
        <authorList>
            <person name="Ramaprasad A."/>
            <person name="Mourier T."/>
            <person name="Naeem R."/>
            <person name="Malas T.B."/>
            <person name="Moussa E."/>
            <person name="Panigrahi A."/>
            <person name="Vermont S.J."/>
            <person name="Otto T.D."/>
            <person name="Wastling J."/>
            <person name="Pain A."/>
        </authorList>
    </citation>
    <scope>NUCLEOTIDE SEQUENCE</scope>
    <source>
        <strain evidence="3">Liverpool</strain>
    </source>
</reference>
<sequence>MRVAPLLTLRGCSPEASQGAAVGAAAFLAPSRLAVGDTEGRVSVLDLDTRRPCLVLPPSDKASGSPTDPAARRASLSSALSSSSWSPSPVLLLEALGGRTLESPVGARLPTKRCDGEDTGVGGGVTGVDKLLAHQRSSAVTLWDLEALREEQSFRTGSFSFCRLAVLGDPHSGAEEAEKATSDCQREGPAECPSEDCGAESLSSSSTLSPSETSSLTAAFSSCLASPPRAPPPWPQSAASTASPRLPLLACPVAEAEAIGIFDLRARQQTAVARPALLLKRSPFASRTSVPSLPWGMVQAIAHVPKLASPHIVAAYERPCVALWDLRQSRAPLSSAPLSSRDASPPSALTVHRNQCWVGCFDGELSVLKIRKSGDLHLQTTLHLFPEKNPTGLGSVSLASTKLSAPSLPHPEGDLARSRLLLSAAFRPDGAVVAVGASDGGVRLFEAKSARCLGTLEASRGSASQGDTAGTASVIAWCPRSGVLASGGGVGGRIALWGLYTETFRSAESAATQAQ</sequence>
<gene>
    <name evidence="3" type="ORF">BN1204_037850</name>
    <name evidence="2" type="ORF">NCLIV_037850</name>
</gene>
<dbReference type="OMA" id="PCVALWD"/>
<dbReference type="InterPro" id="IPR015943">
    <property type="entry name" value="WD40/YVTN_repeat-like_dom_sf"/>
</dbReference>
<evidence type="ECO:0000313" key="4">
    <source>
        <dbReference type="Proteomes" id="UP000007494"/>
    </source>
</evidence>
<dbReference type="Gene3D" id="2.130.10.10">
    <property type="entry name" value="YVTN repeat-like/Quinoprotein amine dehydrogenase"/>
    <property type="match status" value="1"/>
</dbReference>
<dbReference type="EMBL" id="FR823390">
    <property type="protein sequence ID" value="CBZ54003.1"/>
    <property type="molecule type" value="Genomic_DNA"/>
</dbReference>
<feature type="compositionally biased region" description="Low complexity" evidence="1">
    <location>
        <begin position="72"/>
        <end position="86"/>
    </location>
</feature>
<dbReference type="GeneID" id="13443730"/>
<reference evidence="2" key="2">
    <citation type="submission" date="2011-03" db="EMBL/GenBank/DDBJ databases">
        <title>Comparative genomics and transcriptomics of Neospora caninum and Toxoplasma gondii.</title>
        <authorList>
            <person name="Reid A.J."/>
            <person name="Sohal A."/>
            <person name="Harris D."/>
            <person name="Quail M."/>
            <person name="Sanders M."/>
            <person name="Berriman M."/>
            <person name="Wastling J.M."/>
            <person name="Pain A."/>
        </authorList>
    </citation>
    <scope>NUCLEOTIDE SEQUENCE</scope>
    <source>
        <strain evidence="2">Liverpool</strain>
    </source>
</reference>
<dbReference type="Proteomes" id="UP000007494">
    <property type="component" value="Chromosome VIII"/>
</dbReference>
<keyword evidence="4" id="KW-1185">Reference proteome</keyword>
<dbReference type="EMBL" id="LN714483">
    <property type="protein sequence ID" value="CEL68005.1"/>
    <property type="molecule type" value="Genomic_DNA"/>
</dbReference>
<dbReference type="eggNOG" id="ENOG502QYKH">
    <property type="taxonomic scope" value="Eukaryota"/>
</dbReference>
<dbReference type="RefSeq" id="XP_003884035.1">
    <property type="nucleotide sequence ID" value="XM_003883986.1"/>
</dbReference>
<feature type="region of interest" description="Disordered" evidence="1">
    <location>
        <begin position="56"/>
        <end position="86"/>
    </location>
</feature>
<feature type="compositionally biased region" description="Low complexity" evidence="1">
    <location>
        <begin position="199"/>
        <end position="213"/>
    </location>
</feature>
<feature type="compositionally biased region" description="Basic and acidic residues" evidence="1">
    <location>
        <begin position="173"/>
        <end position="189"/>
    </location>
</feature>